<dbReference type="InterPro" id="IPR011009">
    <property type="entry name" value="Kinase-like_dom_sf"/>
</dbReference>
<accession>A0ABW2XH76</accession>
<dbReference type="SUPFAM" id="SSF56112">
    <property type="entry name" value="Protein kinase-like (PK-like)"/>
    <property type="match status" value="1"/>
</dbReference>
<organism evidence="2 3">
    <name type="scientific">Actinomadura fibrosa</name>
    <dbReference type="NCBI Taxonomy" id="111802"/>
    <lineage>
        <taxon>Bacteria</taxon>
        <taxon>Bacillati</taxon>
        <taxon>Actinomycetota</taxon>
        <taxon>Actinomycetes</taxon>
        <taxon>Streptosporangiales</taxon>
        <taxon>Thermomonosporaceae</taxon>
        <taxon>Actinomadura</taxon>
    </lineage>
</organism>
<dbReference type="Proteomes" id="UP001597063">
    <property type="component" value="Unassembled WGS sequence"/>
</dbReference>
<dbReference type="Gene3D" id="3.30.200.20">
    <property type="entry name" value="Phosphorylase Kinase, domain 1"/>
    <property type="match status" value="1"/>
</dbReference>
<gene>
    <name evidence="2" type="ORF">ACFQZM_05005</name>
</gene>
<reference evidence="3" key="1">
    <citation type="journal article" date="2019" name="Int. J. Syst. Evol. Microbiol.">
        <title>The Global Catalogue of Microorganisms (GCM) 10K type strain sequencing project: providing services to taxonomists for standard genome sequencing and annotation.</title>
        <authorList>
            <consortium name="The Broad Institute Genomics Platform"/>
            <consortium name="The Broad Institute Genome Sequencing Center for Infectious Disease"/>
            <person name="Wu L."/>
            <person name="Ma J."/>
        </authorList>
    </citation>
    <scope>NUCLEOTIDE SEQUENCE [LARGE SCALE GENOMIC DNA]</scope>
    <source>
        <strain evidence="3">JCM 9371</strain>
    </source>
</reference>
<dbReference type="RefSeq" id="WP_278045363.1">
    <property type="nucleotide sequence ID" value="NZ_CAACUY010000041.1"/>
</dbReference>
<dbReference type="Pfam" id="PF01636">
    <property type="entry name" value="APH"/>
    <property type="match status" value="1"/>
</dbReference>
<dbReference type="PANTHER" id="PTHR21310">
    <property type="entry name" value="AMINOGLYCOSIDE PHOSPHOTRANSFERASE-RELATED-RELATED"/>
    <property type="match status" value="1"/>
</dbReference>
<evidence type="ECO:0000259" key="1">
    <source>
        <dbReference type="Pfam" id="PF01636"/>
    </source>
</evidence>
<keyword evidence="3" id="KW-1185">Reference proteome</keyword>
<dbReference type="InterPro" id="IPR002575">
    <property type="entry name" value="Aminoglycoside_PTrfase"/>
</dbReference>
<evidence type="ECO:0000313" key="2">
    <source>
        <dbReference type="EMBL" id="MFD0683846.1"/>
    </source>
</evidence>
<protein>
    <submittedName>
        <fullName evidence="2">Phosphotransferase</fullName>
    </submittedName>
</protein>
<feature type="domain" description="Aminoglycoside phosphotransferase" evidence="1">
    <location>
        <begin position="36"/>
        <end position="148"/>
    </location>
</feature>
<name>A0ABW2XH76_9ACTN</name>
<dbReference type="PANTHER" id="PTHR21310:SF42">
    <property type="entry name" value="BIFUNCTIONAL AAC_APH"/>
    <property type="match status" value="1"/>
</dbReference>
<dbReference type="InterPro" id="IPR051678">
    <property type="entry name" value="AGP_Transferase"/>
</dbReference>
<comment type="caution">
    <text evidence="2">The sequence shown here is derived from an EMBL/GenBank/DDBJ whole genome shotgun (WGS) entry which is preliminary data.</text>
</comment>
<evidence type="ECO:0000313" key="3">
    <source>
        <dbReference type="Proteomes" id="UP001597063"/>
    </source>
</evidence>
<proteinExistence type="predicted"/>
<sequence>MTERRPGEVRTDVGLVRRLLAAQFPEWAGLPIVPVPASGMDNATYRLGDRMSVRLPRFERWVGQVEREHRWLPRLAPHLPLPVPAPLAKGVPGEGYPFPWSIYRWLDGERATPERIADPIAAARDLGRFVVALRGIDADGGPPPEWSNAFRGVPMGDPADSLARDERVRPAIAALDGGIDVGAVSAVWEAALHAQRGIVRRCGFMGILMSATCSSGTGG</sequence>
<dbReference type="EMBL" id="JBHTGP010000003">
    <property type="protein sequence ID" value="MFD0683846.1"/>
    <property type="molecule type" value="Genomic_DNA"/>
</dbReference>